<gene>
    <name evidence="1" type="ORF">KI387_034306</name>
</gene>
<proteinExistence type="predicted"/>
<evidence type="ECO:0000313" key="1">
    <source>
        <dbReference type="EMBL" id="KAH9290189.1"/>
    </source>
</evidence>
<keyword evidence="2" id="KW-1185">Reference proteome</keyword>
<dbReference type="PANTHER" id="PTHR34049:SF1">
    <property type="entry name" value="F-BOX PROTEIN SKIP27"/>
    <property type="match status" value="1"/>
</dbReference>
<dbReference type="AlphaFoldDB" id="A0AA38C315"/>
<dbReference type="Proteomes" id="UP000824469">
    <property type="component" value="Unassembled WGS sequence"/>
</dbReference>
<comment type="caution">
    <text evidence="1">The sequence shown here is derived from an EMBL/GenBank/DDBJ whole genome shotgun (WGS) entry which is preliminary data.</text>
</comment>
<accession>A0AA38C315</accession>
<reference evidence="1 2" key="1">
    <citation type="journal article" date="2021" name="Nat. Plants">
        <title>The Taxus genome provides insights into paclitaxel biosynthesis.</title>
        <authorList>
            <person name="Xiong X."/>
            <person name="Gou J."/>
            <person name="Liao Q."/>
            <person name="Li Y."/>
            <person name="Zhou Q."/>
            <person name="Bi G."/>
            <person name="Li C."/>
            <person name="Du R."/>
            <person name="Wang X."/>
            <person name="Sun T."/>
            <person name="Guo L."/>
            <person name="Liang H."/>
            <person name="Lu P."/>
            <person name="Wu Y."/>
            <person name="Zhang Z."/>
            <person name="Ro D.K."/>
            <person name="Shang Y."/>
            <person name="Huang S."/>
            <person name="Yan J."/>
        </authorList>
    </citation>
    <scope>NUCLEOTIDE SEQUENCE [LARGE SCALE GENOMIC DNA]</scope>
    <source>
        <strain evidence="1">Ta-2019</strain>
    </source>
</reference>
<dbReference type="InterPro" id="IPR045286">
    <property type="entry name" value="FBS1-like"/>
</dbReference>
<sequence length="264" mass="30022">MYYKEAHETLKHAKDLKMETCCKVKKRNFRPSIRQRRRGAKKVWKAKTGEIRALNGNYTRGSKRIPLNCTSHGSSADVNTPVKNRSSPVYFGEGDSRRETDIESLPFDILVQIICCFLHEELKPLSYVSTKFKAAVAIARQMHFDFSTPVRVRSNKRRASSLMPDESSENYATTFEGLECLYSSPKTPSTPNAPKQVGKFQKTQIFPEDMKEISKLLFSPGTPAKDHVATLPNLTQFWRPGGVMTNRVLFVEDELCEAVARNRL</sequence>
<evidence type="ECO:0000313" key="2">
    <source>
        <dbReference type="Proteomes" id="UP000824469"/>
    </source>
</evidence>
<dbReference type="EMBL" id="JAHRHJ020003813">
    <property type="protein sequence ID" value="KAH9290189.1"/>
    <property type="molecule type" value="Genomic_DNA"/>
</dbReference>
<name>A0AA38C315_TAXCH</name>
<evidence type="ECO:0008006" key="3">
    <source>
        <dbReference type="Google" id="ProtNLM"/>
    </source>
</evidence>
<protein>
    <recommendedName>
        <fullName evidence="3">F-box protein</fullName>
    </recommendedName>
</protein>
<dbReference type="PANTHER" id="PTHR34049">
    <property type="entry name" value="F-BOX PROTEIN SKIP27"/>
    <property type="match status" value="1"/>
</dbReference>
<organism evidence="1 2">
    <name type="scientific">Taxus chinensis</name>
    <name type="common">Chinese yew</name>
    <name type="synonym">Taxus wallichiana var. chinensis</name>
    <dbReference type="NCBI Taxonomy" id="29808"/>
    <lineage>
        <taxon>Eukaryota</taxon>
        <taxon>Viridiplantae</taxon>
        <taxon>Streptophyta</taxon>
        <taxon>Embryophyta</taxon>
        <taxon>Tracheophyta</taxon>
        <taxon>Spermatophyta</taxon>
        <taxon>Pinopsida</taxon>
        <taxon>Pinidae</taxon>
        <taxon>Conifers II</taxon>
        <taxon>Cupressales</taxon>
        <taxon>Taxaceae</taxon>
        <taxon>Taxus</taxon>
    </lineage>
</organism>